<evidence type="ECO:0000313" key="1">
    <source>
        <dbReference type="EMBL" id="KAH7906540.1"/>
    </source>
</evidence>
<gene>
    <name evidence="1" type="ORF">BJ138DRAFT_1162373</name>
</gene>
<sequence>MAAATEVPIPIDTCWAVKCHNCGKTTWAGCGQHVEAVMKNVKDEAKCTCAR</sequence>
<name>A0ACB7ZZN3_9AGAM</name>
<accession>A0ACB7ZZN3</accession>
<dbReference type="Proteomes" id="UP000790377">
    <property type="component" value="Unassembled WGS sequence"/>
</dbReference>
<organism evidence="1 2">
    <name type="scientific">Hygrophoropsis aurantiaca</name>
    <dbReference type="NCBI Taxonomy" id="72124"/>
    <lineage>
        <taxon>Eukaryota</taxon>
        <taxon>Fungi</taxon>
        <taxon>Dikarya</taxon>
        <taxon>Basidiomycota</taxon>
        <taxon>Agaricomycotina</taxon>
        <taxon>Agaricomycetes</taxon>
        <taxon>Agaricomycetidae</taxon>
        <taxon>Boletales</taxon>
        <taxon>Coniophorineae</taxon>
        <taxon>Hygrophoropsidaceae</taxon>
        <taxon>Hygrophoropsis</taxon>
    </lineage>
</organism>
<keyword evidence="2" id="KW-1185">Reference proteome</keyword>
<comment type="caution">
    <text evidence="1">The sequence shown here is derived from an EMBL/GenBank/DDBJ whole genome shotgun (WGS) entry which is preliminary data.</text>
</comment>
<proteinExistence type="predicted"/>
<evidence type="ECO:0000313" key="2">
    <source>
        <dbReference type="Proteomes" id="UP000790377"/>
    </source>
</evidence>
<protein>
    <submittedName>
        <fullName evidence="1">Uncharacterized protein</fullName>
    </submittedName>
</protein>
<reference evidence="1" key="1">
    <citation type="journal article" date="2021" name="New Phytol.">
        <title>Evolutionary innovations through gain and loss of genes in the ectomycorrhizal Boletales.</title>
        <authorList>
            <person name="Wu G."/>
            <person name="Miyauchi S."/>
            <person name="Morin E."/>
            <person name="Kuo A."/>
            <person name="Drula E."/>
            <person name="Varga T."/>
            <person name="Kohler A."/>
            <person name="Feng B."/>
            <person name="Cao Y."/>
            <person name="Lipzen A."/>
            <person name="Daum C."/>
            <person name="Hundley H."/>
            <person name="Pangilinan J."/>
            <person name="Johnson J."/>
            <person name="Barry K."/>
            <person name="LaButti K."/>
            <person name="Ng V."/>
            <person name="Ahrendt S."/>
            <person name="Min B."/>
            <person name="Choi I.G."/>
            <person name="Park H."/>
            <person name="Plett J.M."/>
            <person name="Magnuson J."/>
            <person name="Spatafora J.W."/>
            <person name="Nagy L.G."/>
            <person name="Henrissat B."/>
            <person name="Grigoriev I.V."/>
            <person name="Yang Z.L."/>
            <person name="Xu J."/>
            <person name="Martin F.M."/>
        </authorList>
    </citation>
    <scope>NUCLEOTIDE SEQUENCE</scope>
    <source>
        <strain evidence="1">ATCC 28755</strain>
    </source>
</reference>
<dbReference type="EMBL" id="MU268005">
    <property type="protein sequence ID" value="KAH7906540.1"/>
    <property type="molecule type" value="Genomic_DNA"/>
</dbReference>